<dbReference type="AlphaFoldDB" id="A0A318RAQ4"/>
<gene>
    <name evidence="1" type="ORF">DFR67_12670</name>
</gene>
<evidence type="ECO:0000313" key="2">
    <source>
        <dbReference type="Proteomes" id="UP000247591"/>
    </source>
</evidence>
<comment type="caution">
    <text evidence="1">The sequence shown here is derived from an EMBL/GenBank/DDBJ whole genome shotgun (WGS) entry which is preliminary data.</text>
</comment>
<organism evidence="1 2">
    <name type="scientific">Williamsia limnetica</name>
    <dbReference type="NCBI Taxonomy" id="882452"/>
    <lineage>
        <taxon>Bacteria</taxon>
        <taxon>Bacillati</taxon>
        <taxon>Actinomycetota</taxon>
        <taxon>Actinomycetes</taxon>
        <taxon>Mycobacteriales</taxon>
        <taxon>Nocardiaceae</taxon>
        <taxon>Williamsia</taxon>
    </lineage>
</organism>
<dbReference type="Proteomes" id="UP000247591">
    <property type="component" value="Unassembled WGS sequence"/>
</dbReference>
<proteinExistence type="predicted"/>
<sequence>MASSRPDVADVEQARYLAAELERWVDRLAEDVERESATSVIAAKRAELYDVQRQLKALRETFPQAFRTR</sequence>
<keyword evidence="2" id="KW-1185">Reference proteome</keyword>
<reference evidence="1 2" key="1">
    <citation type="submission" date="2018-06" db="EMBL/GenBank/DDBJ databases">
        <title>Genomic Encyclopedia of Type Strains, Phase IV (KMG-IV): sequencing the most valuable type-strain genomes for metagenomic binning, comparative biology and taxonomic classification.</title>
        <authorList>
            <person name="Goeker M."/>
        </authorList>
    </citation>
    <scope>NUCLEOTIDE SEQUENCE [LARGE SCALE GENOMIC DNA]</scope>
    <source>
        <strain evidence="1 2">DSM 45521</strain>
    </source>
</reference>
<dbReference type="RefSeq" id="WP_110472787.1">
    <property type="nucleotide sequence ID" value="NZ_QJSP01000026.1"/>
</dbReference>
<name>A0A318RAQ4_WILLI</name>
<dbReference type="EMBL" id="QJSP01000026">
    <property type="protein sequence ID" value="PYE12062.1"/>
    <property type="molecule type" value="Genomic_DNA"/>
</dbReference>
<protein>
    <submittedName>
        <fullName evidence="1">Uncharacterized protein</fullName>
    </submittedName>
</protein>
<evidence type="ECO:0000313" key="1">
    <source>
        <dbReference type="EMBL" id="PYE12062.1"/>
    </source>
</evidence>
<dbReference type="OrthoDB" id="4582991at2"/>
<accession>A0A318RAQ4</accession>